<gene>
    <name evidence="1" type="ORF">Bpfe_030149</name>
</gene>
<name>A0AAD8AQ61_BIOPF</name>
<dbReference type="EMBL" id="JASAOG010000327">
    <property type="protein sequence ID" value="KAK0040421.1"/>
    <property type="molecule type" value="Genomic_DNA"/>
</dbReference>
<dbReference type="Proteomes" id="UP001233172">
    <property type="component" value="Unassembled WGS sequence"/>
</dbReference>
<reference evidence="1" key="2">
    <citation type="submission" date="2023-04" db="EMBL/GenBank/DDBJ databases">
        <authorList>
            <person name="Bu L."/>
            <person name="Lu L."/>
            <person name="Laidemitt M.R."/>
            <person name="Zhang S.M."/>
            <person name="Mutuku M."/>
            <person name="Mkoji G."/>
            <person name="Steinauer M."/>
            <person name="Loker E.S."/>
        </authorList>
    </citation>
    <scope>NUCLEOTIDE SEQUENCE</scope>
    <source>
        <strain evidence="1">KasaAsao</strain>
        <tissue evidence="1">Whole Snail</tissue>
    </source>
</reference>
<protein>
    <submittedName>
        <fullName evidence="1">Uncharacterized protein</fullName>
    </submittedName>
</protein>
<evidence type="ECO:0000313" key="2">
    <source>
        <dbReference type="Proteomes" id="UP001233172"/>
    </source>
</evidence>
<comment type="caution">
    <text evidence="1">The sequence shown here is derived from an EMBL/GenBank/DDBJ whole genome shotgun (WGS) entry which is preliminary data.</text>
</comment>
<reference evidence="1" key="1">
    <citation type="journal article" date="2023" name="PLoS Negl. Trop. Dis.">
        <title>A genome sequence for Biomphalaria pfeifferi, the major vector snail for the human-infecting parasite Schistosoma mansoni.</title>
        <authorList>
            <person name="Bu L."/>
            <person name="Lu L."/>
            <person name="Laidemitt M.R."/>
            <person name="Zhang S.M."/>
            <person name="Mutuku M."/>
            <person name="Mkoji G."/>
            <person name="Steinauer M."/>
            <person name="Loker E.S."/>
        </authorList>
    </citation>
    <scope>NUCLEOTIDE SEQUENCE</scope>
    <source>
        <strain evidence="1">KasaAsao</strain>
    </source>
</reference>
<feature type="non-terminal residue" evidence="1">
    <location>
        <position position="1"/>
    </location>
</feature>
<sequence>RESPMSLLTPRTSRSTVFPVFPVTLKFKRKAEHDAEYFNSSDRIKSVHHQAREHNWRKDGGNVRRVT</sequence>
<organism evidence="1 2">
    <name type="scientific">Biomphalaria pfeifferi</name>
    <name type="common">Bloodfluke planorb</name>
    <name type="synonym">Freshwater snail</name>
    <dbReference type="NCBI Taxonomy" id="112525"/>
    <lineage>
        <taxon>Eukaryota</taxon>
        <taxon>Metazoa</taxon>
        <taxon>Spiralia</taxon>
        <taxon>Lophotrochozoa</taxon>
        <taxon>Mollusca</taxon>
        <taxon>Gastropoda</taxon>
        <taxon>Heterobranchia</taxon>
        <taxon>Euthyneura</taxon>
        <taxon>Panpulmonata</taxon>
        <taxon>Hygrophila</taxon>
        <taxon>Lymnaeoidea</taxon>
        <taxon>Planorbidae</taxon>
        <taxon>Biomphalaria</taxon>
    </lineage>
</organism>
<accession>A0AAD8AQ61</accession>
<proteinExistence type="predicted"/>
<evidence type="ECO:0000313" key="1">
    <source>
        <dbReference type="EMBL" id="KAK0040421.1"/>
    </source>
</evidence>
<dbReference type="AlphaFoldDB" id="A0AAD8AQ61"/>
<keyword evidence="2" id="KW-1185">Reference proteome</keyword>